<dbReference type="InterPro" id="IPR057311">
    <property type="entry name" value="GrebAB-C-like"/>
</dbReference>
<organism evidence="2 3">
    <name type="scientific">Bradyrhizobium sediminis</name>
    <dbReference type="NCBI Taxonomy" id="2840469"/>
    <lineage>
        <taxon>Bacteria</taxon>
        <taxon>Pseudomonadati</taxon>
        <taxon>Pseudomonadota</taxon>
        <taxon>Alphaproteobacteria</taxon>
        <taxon>Hyphomicrobiales</taxon>
        <taxon>Nitrobacteraceae</taxon>
        <taxon>Bradyrhizobium</taxon>
    </lineage>
</organism>
<accession>A0A975RM03</accession>
<dbReference type="RefSeq" id="WP_215621856.1">
    <property type="nucleotide sequence ID" value="NZ_CP076134.1"/>
</dbReference>
<sequence length="635" mass="71756">MMLLGMFPPKLREGALESKALRDRLSLSLEVALRLDAIGVSFRRSILFQAIRQILNDPASRVDVPDIEEVSWQLKFNADKRALELVREEKSHSTPDFTCLHPVAATRLEWFDRENKKFELRDDRMSAWRQTLERRPLDDEEVDELFKEYRLSPRYVSRSIENHLRRRSVAIDILVPNDIRYFERLVGQLGECRDVKEFYNKVVTLRNAELVSEDLANGFRTSFLLCAHPFGAGSIPSVEGKSEELSALFKWILSNGDLVSQVGAMEWGLTNLNEHPALDELLTKIAERIRSEDAKDREGRLRLFSALVVLVDGELAGTGICRNRPPFWRRLASIAHAAIIERAILATGMITADFVEWAMENRGFVYYLQTFIDLRREPRWLPDFIFPEQLKPEFAGRIVAAAAQAALEAGPLRDLILGDGDNSLRTQVEFPDSFFPGPLEGGSPAIQSMPEDVEAALIKNLQKDEITPRSFATLVNSALVWKLDQKWADLAADRLRQAKYQLRDITSQNEAFTLLSGLSTVAAVTRSKRLAEETRILMRVIKRKPGLEITMENAVRISLIAAAAYQDLGDWCKYVGDCLSEFAFEDMAPDKALVLRNHIAVLRLLEPALWRTSSRADAAVTGLLAVARTDLPATP</sequence>
<protein>
    <recommendedName>
        <fullName evidence="1">GreAB-C-like domain-containing protein</fullName>
    </recommendedName>
</protein>
<evidence type="ECO:0000313" key="3">
    <source>
        <dbReference type="Proteomes" id="UP000680839"/>
    </source>
</evidence>
<reference evidence="2" key="1">
    <citation type="submission" date="2021-06" db="EMBL/GenBank/DDBJ databases">
        <title>Bradyrhizobium sp. S2-20-1 Genome sequencing.</title>
        <authorList>
            <person name="Jin L."/>
        </authorList>
    </citation>
    <scope>NUCLEOTIDE SEQUENCE</scope>
    <source>
        <strain evidence="2">S2-20-1</strain>
    </source>
</reference>
<dbReference type="Proteomes" id="UP000680839">
    <property type="component" value="Chromosome"/>
</dbReference>
<dbReference type="AlphaFoldDB" id="A0A975RM03"/>
<proteinExistence type="predicted"/>
<evidence type="ECO:0000313" key="2">
    <source>
        <dbReference type="EMBL" id="QWG13107.1"/>
    </source>
</evidence>
<gene>
    <name evidence="2" type="ORF">KMZ29_26130</name>
</gene>
<feature type="domain" description="GreAB-C-like" evidence="1">
    <location>
        <begin position="38"/>
        <end position="76"/>
    </location>
</feature>
<dbReference type="Pfam" id="PF24388">
    <property type="entry name" value="Permuted_GreAB-C"/>
    <property type="match status" value="1"/>
</dbReference>
<name>A0A975RM03_9BRAD</name>
<dbReference type="EMBL" id="CP076134">
    <property type="protein sequence ID" value="QWG13107.1"/>
    <property type="molecule type" value="Genomic_DNA"/>
</dbReference>
<evidence type="ECO:0000259" key="1">
    <source>
        <dbReference type="Pfam" id="PF24388"/>
    </source>
</evidence>